<evidence type="ECO:0000259" key="3">
    <source>
        <dbReference type="Pfam" id="PF01156"/>
    </source>
</evidence>
<accession>A0A1U7NVK4</accession>
<dbReference type="InterPro" id="IPR023186">
    <property type="entry name" value="IUNH"/>
</dbReference>
<dbReference type="OrthoDB" id="9797882at2"/>
<dbReference type="InterPro" id="IPR001910">
    <property type="entry name" value="Inosine/uridine_hydrolase_dom"/>
</dbReference>
<evidence type="ECO:0000313" key="5">
    <source>
        <dbReference type="Proteomes" id="UP000186607"/>
    </source>
</evidence>
<dbReference type="PANTHER" id="PTHR12304:SF4">
    <property type="entry name" value="URIDINE NUCLEOSIDASE"/>
    <property type="match status" value="1"/>
</dbReference>
<keyword evidence="1 4" id="KW-0378">Hydrolase</keyword>
<dbReference type="SUPFAM" id="SSF53590">
    <property type="entry name" value="Nucleoside hydrolase"/>
    <property type="match status" value="1"/>
</dbReference>
<dbReference type="InterPro" id="IPR036452">
    <property type="entry name" value="Ribo_hydro-like"/>
</dbReference>
<dbReference type="GO" id="GO:0005829">
    <property type="term" value="C:cytosol"/>
    <property type="evidence" value="ECO:0007669"/>
    <property type="project" value="TreeGrafter"/>
</dbReference>
<keyword evidence="5" id="KW-1185">Reference proteome</keyword>
<comment type="caution">
    <text evidence="4">The sequence shown here is derived from an EMBL/GenBank/DDBJ whole genome shotgun (WGS) entry which is preliminary data.</text>
</comment>
<feature type="domain" description="Inosine/uridine-preferring nucleoside hydrolase" evidence="3">
    <location>
        <begin position="7"/>
        <end position="297"/>
    </location>
</feature>
<reference evidence="4 5" key="1">
    <citation type="submission" date="2017-01" db="EMBL/GenBank/DDBJ databases">
        <title>Genome Analysis of Deinococcus marmoris KOPRI26562.</title>
        <authorList>
            <person name="Kim J.H."/>
            <person name="Oh H.-M."/>
        </authorList>
    </citation>
    <scope>NUCLEOTIDE SEQUENCE [LARGE SCALE GENOMIC DNA]</scope>
    <source>
        <strain evidence="4 5">KOPRI26562</strain>
    </source>
</reference>
<evidence type="ECO:0000256" key="1">
    <source>
        <dbReference type="ARBA" id="ARBA00022801"/>
    </source>
</evidence>
<dbReference type="EMBL" id="MSTI01000118">
    <property type="protein sequence ID" value="OLV16951.1"/>
    <property type="molecule type" value="Genomic_DNA"/>
</dbReference>
<dbReference type="Gene3D" id="3.90.245.10">
    <property type="entry name" value="Ribonucleoside hydrolase-like"/>
    <property type="match status" value="1"/>
</dbReference>
<evidence type="ECO:0000313" key="4">
    <source>
        <dbReference type="EMBL" id="OLV16951.1"/>
    </source>
</evidence>
<organism evidence="4 5">
    <name type="scientific">Deinococcus marmoris</name>
    <dbReference type="NCBI Taxonomy" id="249408"/>
    <lineage>
        <taxon>Bacteria</taxon>
        <taxon>Thermotogati</taxon>
        <taxon>Deinococcota</taxon>
        <taxon>Deinococci</taxon>
        <taxon>Deinococcales</taxon>
        <taxon>Deinococcaceae</taxon>
        <taxon>Deinococcus</taxon>
    </lineage>
</organism>
<protein>
    <submittedName>
        <fullName evidence="4">Inosine-uridine preferring nucleoside hydrolase</fullName>
    </submittedName>
</protein>
<dbReference type="PANTHER" id="PTHR12304">
    <property type="entry name" value="INOSINE-URIDINE PREFERRING NUCLEOSIDE HYDROLASE"/>
    <property type="match status" value="1"/>
</dbReference>
<dbReference type="Proteomes" id="UP000186607">
    <property type="component" value="Unassembled WGS sequence"/>
</dbReference>
<sequence>MNGARPIWLDADPGFDDLTSWLMLSAAPEIELLGVSAVAGNAPLADTFENAVRARDFFGLKAPVYAGRDRPLAGALVTSQHLLGPTGLASVNRTLPPGPYPGEAGDGVQALIAAAHAHPGELSVLALGPLTNLARAIQADARVPELLREIVWMGGSSDRGNHTAAAEFNAFADPEAADLVLTSGVPFVMVGLNLTRQVIVDPDHLRTLRSWPGERAALLADHLEFYLGIRSPGRPGPMPFHDPCAALRLIYPELFTSVPAHVRVELDGTLTRGMTVCEFRVPARGVANAEVLTHAHVPESQTAMMALLRTALTEESALKN</sequence>
<dbReference type="GO" id="GO:0006152">
    <property type="term" value="P:purine nucleoside catabolic process"/>
    <property type="evidence" value="ECO:0007669"/>
    <property type="project" value="TreeGrafter"/>
</dbReference>
<dbReference type="RefSeq" id="WP_083653583.1">
    <property type="nucleotide sequence ID" value="NZ_MSTI01000118.1"/>
</dbReference>
<name>A0A1U7NVK4_9DEIO</name>
<evidence type="ECO:0000256" key="2">
    <source>
        <dbReference type="ARBA" id="ARBA00023295"/>
    </source>
</evidence>
<proteinExistence type="predicted"/>
<dbReference type="Pfam" id="PF01156">
    <property type="entry name" value="IU_nuc_hydro"/>
    <property type="match status" value="1"/>
</dbReference>
<gene>
    <name evidence="4" type="ORF">BOO71_0010387</name>
</gene>
<dbReference type="STRING" id="249408.BOO71_0010387"/>
<dbReference type="AlphaFoldDB" id="A0A1U7NVK4"/>
<keyword evidence="2" id="KW-0326">Glycosidase</keyword>
<dbReference type="GO" id="GO:0008477">
    <property type="term" value="F:purine nucleosidase activity"/>
    <property type="evidence" value="ECO:0007669"/>
    <property type="project" value="TreeGrafter"/>
</dbReference>